<evidence type="ECO:0000313" key="1">
    <source>
        <dbReference type="EMBL" id="CAG6660251.1"/>
    </source>
</evidence>
<dbReference type="AlphaFoldDB" id="A0A8D8S484"/>
<sequence length="154" mass="18159">MEAFVKCLDIKHFESAVVEIFKKKKLVLTNFEHFLTFGTFSKFQSGARCGRFLTAWGRTVRPIFTKSFKLRPLPTRHNLHTNFQVTRSYRSPNHINPRFFGPSDLSVWPIFRNWLNSPLLLRSIKMCTTFHCSTFFEIFCDDEGYKIAEIKLLK</sequence>
<reference evidence="1" key="1">
    <citation type="submission" date="2021-05" db="EMBL/GenBank/DDBJ databases">
        <authorList>
            <person name="Alioto T."/>
            <person name="Alioto T."/>
            <person name="Gomez Garrido J."/>
        </authorList>
    </citation>
    <scope>NUCLEOTIDE SEQUENCE</scope>
</reference>
<proteinExistence type="predicted"/>
<protein>
    <submittedName>
        <fullName evidence="1">Uncharacterized protein</fullName>
    </submittedName>
</protein>
<accession>A0A8D8S484</accession>
<dbReference type="EMBL" id="HBUF01196568">
    <property type="protein sequence ID" value="CAG6660251.1"/>
    <property type="molecule type" value="Transcribed_RNA"/>
</dbReference>
<name>A0A8D8S484_9HEMI</name>
<organism evidence="1">
    <name type="scientific">Cacopsylla melanoneura</name>
    <dbReference type="NCBI Taxonomy" id="428564"/>
    <lineage>
        <taxon>Eukaryota</taxon>
        <taxon>Metazoa</taxon>
        <taxon>Ecdysozoa</taxon>
        <taxon>Arthropoda</taxon>
        <taxon>Hexapoda</taxon>
        <taxon>Insecta</taxon>
        <taxon>Pterygota</taxon>
        <taxon>Neoptera</taxon>
        <taxon>Paraneoptera</taxon>
        <taxon>Hemiptera</taxon>
        <taxon>Sternorrhyncha</taxon>
        <taxon>Psylloidea</taxon>
        <taxon>Psyllidae</taxon>
        <taxon>Psyllinae</taxon>
        <taxon>Cacopsylla</taxon>
    </lineage>
</organism>